<dbReference type="STRING" id="946122.A0A0C2T496"/>
<protein>
    <recommendedName>
        <fullName evidence="1">F-box domain-containing protein</fullName>
    </recommendedName>
</protein>
<evidence type="ECO:0000313" key="2">
    <source>
        <dbReference type="EMBL" id="KIL61349.1"/>
    </source>
</evidence>
<proteinExistence type="predicted"/>
<dbReference type="SMART" id="SM00256">
    <property type="entry name" value="FBOX"/>
    <property type="match status" value="1"/>
</dbReference>
<dbReference type="InParanoid" id="A0A0C2T496"/>
<dbReference type="InterPro" id="IPR036047">
    <property type="entry name" value="F-box-like_dom_sf"/>
</dbReference>
<organism evidence="2 3">
    <name type="scientific">Amanita muscaria (strain Koide BX008)</name>
    <dbReference type="NCBI Taxonomy" id="946122"/>
    <lineage>
        <taxon>Eukaryota</taxon>
        <taxon>Fungi</taxon>
        <taxon>Dikarya</taxon>
        <taxon>Basidiomycota</taxon>
        <taxon>Agaricomycotina</taxon>
        <taxon>Agaricomycetes</taxon>
        <taxon>Agaricomycetidae</taxon>
        <taxon>Agaricales</taxon>
        <taxon>Pluteineae</taxon>
        <taxon>Amanitaceae</taxon>
        <taxon>Amanita</taxon>
    </lineage>
</organism>
<reference evidence="2 3" key="1">
    <citation type="submission" date="2014-04" db="EMBL/GenBank/DDBJ databases">
        <title>Evolutionary Origins and Diversification of the Mycorrhizal Mutualists.</title>
        <authorList>
            <consortium name="DOE Joint Genome Institute"/>
            <consortium name="Mycorrhizal Genomics Consortium"/>
            <person name="Kohler A."/>
            <person name="Kuo A."/>
            <person name="Nagy L.G."/>
            <person name="Floudas D."/>
            <person name="Copeland A."/>
            <person name="Barry K.W."/>
            <person name="Cichocki N."/>
            <person name="Veneault-Fourrey C."/>
            <person name="LaButti K."/>
            <person name="Lindquist E.A."/>
            <person name="Lipzen A."/>
            <person name="Lundell T."/>
            <person name="Morin E."/>
            <person name="Murat C."/>
            <person name="Riley R."/>
            <person name="Ohm R."/>
            <person name="Sun H."/>
            <person name="Tunlid A."/>
            <person name="Henrissat B."/>
            <person name="Grigoriev I.V."/>
            <person name="Hibbett D.S."/>
            <person name="Martin F."/>
        </authorList>
    </citation>
    <scope>NUCLEOTIDE SEQUENCE [LARGE SCALE GENOMIC DNA]</scope>
    <source>
        <strain evidence="2 3">Koide BX008</strain>
    </source>
</reference>
<keyword evidence="3" id="KW-1185">Reference proteome</keyword>
<gene>
    <name evidence="2" type="ORF">M378DRAFT_180090</name>
</gene>
<dbReference type="SUPFAM" id="SSF81383">
    <property type="entry name" value="F-box domain"/>
    <property type="match status" value="1"/>
</dbReference>
<dbReference type="AlphaFoldDB" id="A0A0C2T496"/>
<dbReference type="Proteomes" id="UP000054549">
    <property type="component" value="Unassembled WGS sequence"/>
</dbReference>
<accession>A0A0C2T496</accession>
<evidence type="ECO:0000259" key="1">
    <source>
        <dbReference type="PROSITE" id="PS50181"/>
    </source>
</evidence>
<dbReference type="PROSITE" id="PS50181">
    <property type="entry name" value="FBOX"/>
    <property type="match status" value="1"/>
</dbReference>
<dbReference type="CDD" id="cd22150">
    <property type="entry name" value="F-box_CeFBXA-like"/>
    <property type="match status" value="1"/>
</dbReference>
<dbReference type="InterPro" id="IPR001810">
    <property type="entry name" value="F-box_dom"/>
</dbReference>
<dbReference type="HOGENOM" id="CLU_1618565_0_0_1"/>
<sequence>MVSFNEDMPTEILTQILNNLDLFSMVQCRAVCSRFLDLIDLSPHFHWKVELTIAGKEDGENYPLATRRKMLEQHQQGWADLRWTTERRIPIQFDSLWELCGDVFAHSSTDRSEIRFKQIPSHSRNLQDRDWMVEVKEYRVDDIAIDPAQDLLVILEELPVSVLP</sequence>
<dbReference type="Pfam" id="PF00646">
    <property type="entry name" value="F-box"/>
    <property type="match status" value="1"/>
</dbReference>
<evidence type="ECO:0000313" key="3">
    <source>
        <dbReference type="Proteomes" id="UP000054549"/>
    </source>
</evidence>
<dbReference type="OrthoDB" id="3174109at2759"/>
<name>A0A0C2T496_AMAMK</name>
<feature type="domain" description="F-box" evidence="1">
    <location>
        <begin position="2"/>
        <end position="50"/>
    </location>
</feature>
<dbReference type="EMBL" id="KN818285">
    <property type="protein sequence ID" value="KIL61349.1"/>
    <property type="molecule type" value="Genomic_DNA"/>
</dbReference>
<dbReference type="Gene3D" id="1.20.1280.50">
    <property type="match status" value="1"/>
</dbReference>